<name>A0A1H5JPG1_9MICC</name>
<feature type="domain" description="HTH iclR-type" evidence="4">
    <location>
        <begin position="2"/>
        <end position="61"/>
    </location>
</feature>
<dbReference type="GO" id="GO:0003700">
    <property type="term" value="F:DNA-binding transcription factor activity"/>
    <property type="evidence" value="ECO:0007669"/>
    <property type="project" value="TreeGrafter"/>
</dbReference>
<dbReference type="PROSITE" id="PS51077">
    <property type="entry name" value="HTH_ICLR"/>
    <property type="match status" value="1"/>
</dbReference>
<dbReference type="AlphaFoldDB" id="A0A1H5JPG1"/>
<dbReference type="Gene3D" id="3.30.450.40">
    <property type="match status" value="1"/>
</dbReference>
<keyword evidence="2 6" id="KW-0238">DNA-binding</keyword>
<dbReference type="SUPFAM" id="SSF46785">
    <property type="entry name" value="Winged helix' DNA-binding domain"/>
    <property type="match status" value="1"/>
</dbReference>
<dbReference type="Pfam" id="PF01614">
    <property type="entry name" value="IclR_C"/>
    <property type="match status" value="1"/>
</dbReference>
<dbReference type="InterPro" id="IPR005471">
    <property type="entry name" value="Tscrpt_reg_IclR_N"/>
</dbReference>
<dbReference type="Gene3D" id="1.10.10.10">
    <property type="entry name" value="Winged helix-like DNA-binding domain superfamily/Winged helix DNA-binding domain"/>
    <property type="match status" value="1"/>
</dbReference>
<dbReference type="GO" id="GO:0045892">
    <property type="term" value="P:negative regulation of DNA-templated transcription"/>
    <property type="evidence" value="ECO:0007669"/>
    <property type="project" value="TreeGrafter"/>
</dbReference>
<evidence type="ECO:0000313" key="6">
    <source>
        <dbReference type="EMBL" id="SEE53861.1"/>
    </source>
</evidence>
<dbReference type="InterPro" id="IPR036388">
    <property type="entry name" value="WH-like_DNA-bd_sf"/>
</dbReference>
<reference evidence="6 7" key="1">
    <citation type="submission" date="2016-10" db="EMBL/GenBank/DDBJ databases">
        <authorList>
            <person name="de Groot N.N."/>
        </authorList>
    </citation>
    <scope>NUCLEOTIDE SEQUENCE [LARGE SCALE GENOMIC DNA]</scope>
    <source>
        <strain evidence="6 7">DSM 22274</strain>
    </source>
</reference>
<dbReference type="SUPFAM" id="SSF55781">
    <property type="entry name" value="GAF domain-like"/>
    <property type="match status" value="1"/>
</dbReference>
<accession>A0A1H5JPG1</accession>
<dbReference type="PANTHER" id="PTHR30136:SF24">
    <property type="entry name" value="HTH-TYPE TRANSCRIPTIONAL REPRESSOR ALLR"/>
    <property type="match status" value="1"/>
</dbReference>
<dbReference type="SMART" id="SM00346">
    <property type="entry name" value="HTH_ICLR"/>
    <property type="match status" value="1"/>
</dbReference>
<keyword evidence="3" id="KW-0804">Transcription</keyword>
<dbReference type="RefSeq" id="WP_074711303.1">
    <property type="nucleotide sequence ID" value="NZ_FNTV01000001.1"/>
</dbReference>
<dbReference type="InterPro" id="IPR050707">
    <property type="entry name" value="HTH_MetabolicPath_Reg"/>
</dbReference>
<protein>
    <submittedName>
        <fullName evidence="6">DNA-binding transcriptional regulator, IclR family</fullName>
    </submittedName>
</protein>
<proteinExistence type="predicted"/>
<evidence type="ECO:0000259" key="4">
    <source>
        <dbReference type="PROSITE" id="PS51077"/>
    </source>
</evidence>
<sequence length="253" mass="27992">MSQSLVRALELLAKLAEQPATLDELASTSDVHKTTVMRLLHSLEAEHFLVRNAAGQFQLGRKLFELSSRALEQRDLRAVARPHLIRLNDATGHTVHLAQLEGAEVVYIDKFESHHPVRMYSRIGLTASLYSAAVAKVILADMPRTRQEQIAVGLDYVKMTETTLTSPEALLAELVAVREQGWAHDKSEHESFVHCIAAPIRDASSRVVGAASFSVPVVMLGYEDLLKLLPVLIQGTEAISKDLGWVSNERNTR</sequence>
<dbReference type="Proteomes" id="UP000182725">
    <property type="component" value="Unassembled WGS sequence"/>
</dbReference>
<organism evidence="6 7">
    <name type="scientific">Arthrobacter alpinus</name>
    <dbReference type="NCBI Taxonomy" id="656366"/>
    <lineage>
        <taxon>Bacteria</taxon>
        <taxon>Bacillati</taxon>
        <taxon>Actinomycetota</taxon>
        <taxon>Actinomycetes</taxon>
        <taxon>Micrococcales</taxon>
        <taxon>Micrococcaceae</taxon>
        <taxon>Arthrobacter</taxon>
    </lineage>
</organism>
<dbReference type="InterPro" id="IPR014757">
    <property type="entry name" value="Tscrpt_reg_IclR_C"/>
</dbReference>
<dbReference type="InterPro" id="IPR036390">
    <property type="entry name" value="WH_DNA-bd_sf"/>
</dbReference>
<keyword evidence="1" id="KW-0805">Transcription regulation</keyword>
<dbReference type="InterPro" id="IPR029016">
    <property type="entry name" value="GAF-like_dom_sf"/>
</dbReference>
<dbReference type="EMBL" id="FNTV01000001">
    <property type="protein sequence ID" value="SEE53861.1"/>
    <property type="molecule type" value="Genomic_DNA"/>
</dbReference>
<feature type="domain" description="IclR-ED" evidence="5">
    <location>
        <begin position="62"/>
        <end position="245"/>
    </location>
</feature>
<dbReference type="PANTHER" id="PTHR30136">
    <property type="entry name" value="HELIX-TURN-HELIX TRANSCRIPTIONAL REGULATOR, ICLR FAMILY"/>
    <property type="match status" value="1"/>
</dbReference>
<evidence type="ECO:0000256" key="2">
    <source>
        <dbReference type="ARBA" id="ARBA00023125"/>
    </source>
</evidence>
<dbReference type="GO" id="GO:0003677">
    <property type="term" value="F:DNA binding"/>
    <property type="evidence" value="ECO:0007669"/>
    <property type="project" value="UniProtKB-KW"/>
</dbReference>
<evidence type="ECO:0000256" key="3">
    <source>
        <dbReference type="ARBA" id="ARBA00023163"/>
    </source>
</evidence>
<evidence type="ECO:0000259" key="5">
    <source>
        <dbReference type="PROSITE" id="PS51078"/>
    </source>
</evidence>
<evidence type="ECO:0000256" key="1">
    <source>
        <dbReference type="ARBA" id="ARBA00023015"/>
    </source>
</evidence>
<dbReference type="Pfam" id="PF09339">
    <property type="entry name" value="HTH_IclR"/>
    <property type="match status" value="1"/>
</dbReference>
<evidence type="ECO:0000313" key="7">
    <source>
        <dbReference type="Proteomes" id="UP000182725"/>
    </source>
</evidence>
<gene>
    <name evidence="6" type="ORF">SAMN04489740_1677</name>
</gene>
<dbReference type="PROSITE" id="PS51078">
    <property type="entry name" value="ICLR_ED"/>
    <property type="match status" value="1"/>
</dbReference>